<dbReference type="RefSeq" id="WP_379839702.1">
    <property type="nucleotide sequence ID" value="NZ_JBHRYQ010000001.1"/>
</dbReference>
<protein>
    <submittedName>
        <fullName evidence="10">ArnT family glycosyltransferase</fullName>
        <ecNumber evidence="10">2.4.-.-</ecNumber>
    </submittedName>
</protein>
<evidence type="ECO:0000256" key="8">
    <source>
        <dbReference type="SAM" id="Phobius"/>
    </source>
</evidence>
<evidence type="ECO:0000259" key="9">
    <source>
        <dbReference type="Pfam" id="PF13231"/>
    </source>
</evidence>
<dbReference type="InterPro" id="IPR038731">
    <property type="entry name" value="RgtA/B/C-like"/>
</dbReference>
<feature type="transmembrane region" description="Helical" evidence="8">
    <location>
        <begin position="98"/>
        <end position="122"/>
    </location>
</feature>
<gene>
    <name evidence="10" type="ORF">ACFOOI_19195</name>
</gene>
<feature type="transmembrane region" description="Helical" evidence="8">
    <location>
        <begin position="30"/>
        <end position="50"/>
    </location>
</feature>
<feature type="transmembrane region" description="Helical" evidence="8">
    <location>
        <begin position="189"/>
        <end position="216"/>
    </location>
</feature>
<evidence type="ECO:0000256" key="3">
    <source>
        <dbReference type="ARBA" id="ARBA00022676"/>
    </source>
</evidence>
<keyword evidence="6 8" id="KW-1133">Transmembrane helix</keyword>
<feature type="transmembrane region" description="Helical" evidence="8">
    <location>
        <begin position="277"/>
        <end position="299"/>
    </location>
</feature>
<feature type="transmembrane region" description="Helical" evidence="8">
    <location>
        <begin position="355"/>
        <end position="376"/>
    </location>
</feature>
<evidence type="ECO:0000256" key="1">
    <source>
        <dbReference type="ARBA" id="ARBA00004651"/>
    </source>
</evidence>
<keyword evidence="4 10" id="KW-0808">Transferase</keyword>
<name>A0ABV7Z2Z3_9BACT</name>
<keyword evidence="2" id="KW-1003">Cell membrane</keyword>
<dbReference type="PANTHER" id="PTHR33908:SF3">
    <property type="entry name" value="UNDECAPRENYL PHOSPHATE-ALPHA-4-AMINO-4-DEOXY-L-ARABINOSE ARABINOSYL TRANSFERASE"/>
    <property type="match status" value="1"/>
</dbReference>
<evidence type="ECO:0000256" key="2">
    <source>
        <dbReference type="ARBA" id="ARBA00022475"/>
    </source>
</evidence>
<evidence type="ECO:0000256" key="6">
    <source>
        <dbReference type="ARBA" id="ARBA00022989"/>
    </source>
</evidence>
<feature type="domain" description="Glycosyltransferase RgtA/B/C/D-like" evidence="9">
    <location>
        <begin position="83"/>
        <end position="238"/>
    </location>
</feature>
<dbReference type="PANTHER" id="PTHR33908">
    <property type="entry name" value="MANNOSYLTRANSFERASE YKCB-RELATED"/>
    <property type="match status" value="1"/>
</dbReference>
<feature type="transmembrane region" description="Helical" evidence="8">
    <location>
        <begin position="330"/>
        <end position="348"/>
    </location>
</feature>
<feature type="transmembrane region" description="Helical" evidence="8">
    <location>
        <begin position="149"/>
        <end position="169"/>
    </location>
</feature>
<feature type="transmembrane region" description="Helical" evidence="8">
    <location>
        <begin position="419"/>
        <end position="436"/>
    </location>
</feature>
<feature type="transmembrane region" description="Helical" evidence="8">
    <location>
        <begin position="396"/>
        <end position="412"/>
    </location>
</feature>
<keyword evidence="11" id="KW-1185">Reference proteome</keyword>
<evidence type="ECO:0000313" key="11">
    <source>
        <dbReference type="Proteomes" id="UP001595616"/>
    </source>
</evidence>
<dbReference type="Pfam" id="PF13231">
    <property type="entry name" value="PMT_2"/>
    <property type="match status" value="1"/>
</dbReference>
<sequence length="512" mass="59482">MIFAIHKSILTVLGKYILNIKLRLRHEPHFYLALLAYVLISLLGMIYSPLFDEDEGFFAEAARNMLQSGDFFSTWVNAEARFDKPGLYFWLECLSMQLFGISAFAVRLPSFLFFLAFIFEIYRFSERYFIKIDPKHVVFVGLGMLQFQVLSKAAVVDNALNFFLCYALFNFYELYLSFSKGRLIKIGCAIALGILTKGPIMVVLFFAVVGMFILYTRSFGLILKFLKPSFLLSAFLLPAVWFFVVWQRSGEALFVEFFLKHNLGRYTATMESHGGVWYYYFPVLLLSFFPFSHLVFSAFNQKFNPLVFMLISWFVFVFVFFSFSKTQLPHYISYGYAPLLVLISNVKFNKKWPSYIQMCILIGVLFLLPLSIRYVYNVESVGLPFTQNEFNAVFDQTYFVVAELLFVGFVFLKRFEFKWLIFISFTSLFIFKYGLLQQGFVRQIGIKLKAQKETVYMHDHYNPSLSFYAQRSFPIQESFGENEIHFLKLSKIDTSKVALIDSGGGFALVGTR</sequence>
<dbReference type="InterPro" id="IPR050297">
    <property type="entry name" value="LipidA_mod_glycosyltrf_83"/>
</dbReference>
<reference evidence="11" key="1">
    <citation type="journal article" date="2019" name="Int. J. Syst. Evol. Microbiol.">
        <title>The Global Catalogue of Microorganisms (GCM) 10K type strain sequencing project: providing services to taxonomists for standard genome sequencing and annotation.</title>
        <authorList>
            <consortium name="The Broad Institute Genomics Platform"/>
            <consortium name="The Broad Institute Genome Sequencing Center for Infectious Disease"/>
            <person name="Wu L."/>
            <person name="Ma J."/>
        </authorList>
    </citation>
    <scope>NUCLEOTIDE SEQUENCE [LARGE SCALE GENOMIC DNA]</scope>
    <source>
        <strain evidence="11">CECT 7956</strain>
    </source>
</reference>
<evidence type="ECO:0000313" key="10">
    <source>
        <dbReference type="EMBL" id="MFC3812798.1"/>
    </source>
</evidence>
<evidence type="ECO:0000256" key="7">
    <source>
        <dbReference type="ARBA" id="ARBA00023136"/>
    </source>
</evidence>
<evidence type="ECO:0000256" key="4">
    <source>
        <dbReference type="ARBA" id="ARBA00022679"/>
    </source>
</evidence>
<feature type="transmembrane region" description="Helical" evidence="8">
    <location>
        <begin position="228"/>
        <end position="246"/>
    </location>
</feature>
<dbReference type="EMBL" id="JBHRYQ010000001">
    <property type="protein sequence ID" value="MFC3812798.1"/>
    <property type="molecule type" value="Genomic_DNA"/>
</dbReference>
<keyword evidence="3 10" id="KW-0328">Glycosyltransferase</keyword>
<keyword evidence="7 8" id="KW-0472">Membrane</keyword>
<dbReference type="GO" id="GO:0016757">
    <property type="term" value="F:glycosyltransferase activity"/>
    <property type="evidence" value="ECO:0007669"/>
    <property type="project" value="UniProtKB-KW"/>
</dbReference>
<dbReference type="Proteomes" id="UP001595616">
    <property type="component" value="Unassembled WGS sequence"/>
</dbReference>
<feature type="transmembrane region" description="Helical" evidence="8">
    <location>
        <begin position="306"/>
        <end position="324"/>
    </location>
</feature>
<keyword evidence="5 8" id="KW-0812">Transmembrane</keyword>
<comment type="caution">
    <text evidence="10">The sequence shown here is derived from an EMBL/GenBank/DDBJ whole genome shotgun (WGS) entry which is preliminary data.</text>
</comment>
<proteinExistence type="predicted"/>
<organism evidence="10 11">
    <name type="scientific">Lacihabitans lacunae</name>
    <dbReference type="NCBI Taxonomy" id="1028214"/>
    <lineage>
        <taxon>Bacteria</taxon>
        <taxon>Pseudomonadati</taxon>
        <taxon>Bacteroidota</taxon>
        <taxon>Cytophagia</taxon>
        <taxon>Cytophagales</taxon>
        <taxon>Leadbetterellaceae</taxon>
        <taxon>Lacihabitans</taxon>
    </lineage>
</organism>
<comment type="subcellular location">
    <subcellularLocation>
        <location evidence="1">Cell membrane</location>
        <topology evidence="1">Multi-pass membrane protein</topology>
    </subcellularLocation>
</comment>
<dbReference type="EC" id="2.4.-.-" evidence="10"/>
<accession>A0ABV7Z2Z3</accession>
<evidence type="ECO:0000256" key="5">
    <source>
        <dbReference type="ARBA" id="ARBA00022692"/>
    </source>
</evidence>